<dbReference type="AlphaFoldDB" id="A0A0A9FLD0"/>
<evidence type="ECO:0000313" key="2">
    <source>
        <dbReference type="EMBL" id="JAE13102.1"/>
    </source>
</evidence>
<dbReference type="EMBL" id="GBRH01184794">
    <property type="protein sequence ID" value="JAE13102.1"/>
    <property type="molecule type" value="Transcribed_RNA"/>
</dbReference>
<sequence>MNNTPHKARSITYSPSPQIQIQTLALADRGIDTAGRAAGHRSLLRPSVSSPSSALVPPSRQIRCAVLCLLDRPRRPLPPHGLARSVRLLPWWLAAWPLLVCHVLPWASSRAPDPASKPPNILLGKRSSQATGKDGRGGYQLQEEAIGCARHRQALAATEEAAAAAAASTALAASPTRSCARSSPSCSPRTPRAPKPSPPGGLIPGAPPR</sequence>
<feature type="compositionally biased region" description="Low complexity" evidence="1">
    <location>
        <begin position="170"/>
        <end position="190"/>
    </location>
</feature>
<feature type="region of interest" description="Disordered" evidence="1">
    <location>
        <begin position="111"/>
        <end position="137"/>
    </location>
</feature>
<proteinExistence type="predicted"/>
<accession>A0A0A9FLD0</accession>
<name>A0A0A9FLD0_ARUDO</name>
<reference evidence="2" key="1">
    <citation type="submission" date="2014-09" db="EMBL/GenBank/DDBJ databases">
        <authorList>
            <person name="Magalhaes I.L.F."/>
            <person name="Oliveira U."/>
            <person name="Santos F.R."/>
            <person name="Vidigal T.H.D.A."/>
            <person name="Brescovit A.D."/>
            <person name="Santos A.J."/>
        </authorList>
    </citation>
    <scope>NUCLEOTIDE SEQUENCE</scope>
    <source>
        <tissue evidence="2">Shoot tissue taken approximately 20 cm above the soil surface</tissue>
    </source>
</reference>
<protein>
    <submittedName>
        <fullName evidence="2">Uncharacterized protein</fullName>
    </submittedName>
</protein>
<organism evidence="2">
    <name type="scientific">Arundo donax</name>
    <name type="common">Giant reed</name>
    <name type="synonym">Donax arundinaceus</name>
    <dbReference type="NCBI Taxonomy" id="35708"/>
    <lineage>
        <taxon>Eukaryota</taxon>
        <taxon>Viridiplantae</taxon>
        <taxon>Streptophyta</taxon>
        <taxon>Embryophyta</taxon>
        <taxon>Tracheophyta</taxon>
        <taxon>Spermatophyta</taxon>
        <taxon>Magnoliopsida</taxon>
        <taxon>Liliopsida</taxon>
        <taxon>Poales</taxon>
        <taxon>Poaceae</taxon>
        <taxon>PACMAD clade</taxon>
        <taxon>Arundinoideae</taxon>
        <taxon>Arundineae</taxon>
        <taxon>Arundo</taxon>
    </lineage>
</organism>
<feature type="region of interest" description="Disordered" evidence="1">
    <location>
        <begin position="170"/>
        <end position="209"/>
    </location>
</feature>
<evidence type="ECO:0000256" key="1">
    <source>
        <dbReference type="SAM" id="MobiDB-lite"/>
    </source>
</evidence>
<reference evidence="2" key="2">
    <citation type="journal article" date="2015" name="Data Brief">
        <title>Shoot transcriptome of the giant reed, Arundo donax.</title>
        <authorList>
            <person name="Barrero R.A."/>
            <person name="Guerrero F.D."/>
            <person name="Moolhuijzen P."/>
            <person name="Goolsby J.A."/>
            <person name="Tidwell J."/>
            <person name="Bellgard S.E."/>
            <person name="Bellgard M.I."/>
        </authorList>
    </citation>
    <scope>NUCLEOTIDE SEQUENCE</scope>
    <source>
        <tissue evidence="2">Shoot tissue taken approximately 20 cm above the soil surface</tissue>
    </source>
</reference>
<feature type="compositionally biased region" description="Pro residues" evidence="1">
    <location>
        <begin position="191"/>
        <end position="209"/>
    </location>
</feature>